<name>A0ACD1AHM1_9FIRM</name>
<dbReference type="EMBL" id="CP042469">
    <property type="protein sequence ID" value="QOX65879.1"/>
    <property type="molecule type" value="Genomic_DNA"/>
</dbReference>
<proteinExistence type="predicted"/>
<evidence type="ECO:0000313" key="1">
    <source>
        <dbReference type="EMBL" id="QOX65879.1"/>
    </source>
</evidence>
<organism evidence="1 2">
    <name type="scientific">Anoxybacterium hadale</name>
    <dbReference type="NCBI Taxonomy" id="3408580"/>
    <lineage>
        <taxon>Bacteria</taxon>
        <taxon>Bacillati</taxon>
        <taxon>Bacillota</taxon>
        <taxon>Clostridia</taxon>
        <taxon>Peptostreptococcales</taxon>
        <taxon>Anaerovoracaceae</taxon>
        <taxon>Anoxybacterium</taxon>
    </lineage>
</organism>
<protein>
    <submittedName>
        <fullName evidence="1">Ferredoxin</fullName>
    </submittedName>
</protein>
<dbReference type="Proteomes" id="UP000594014">
    <property type="component" value="Chromosome"/>
</dbReference>
<reference evidence="1" key="1">
    <citation type="submission" date="2019-08" db="EMBL/GenBank/DDBJ databases">
        <title>Genome sequence of Clostridiales bacterium MT110.</title>
        <authorList>
            <person name="Cao J."/>
        </authorList>
    </citation>
    <scope>NUCLEOTIDE SEQUENCE</scope>
    <source>
        <strain evidence="1">MT110</strain>
    </source>
</reference>
<accession>A0ACD1AHM1</accession>
<gene>
    <name evidence="1" type="ORF">FRZ06_08260</name>
</gene>
<keyword evidence="2" id="KW-1185">Reference proteome</keyword>
<evidence type="ECO:0000313" key="2">
    <source>
        <dbReference type="Proteomes" id="UP000594014"/>
    </source>
</evidence>
<sequence length="565" mass="62460">MVINGERVPFSGEKNILSVVRKAGIDLPTLCYYSELSVYGSCRMCMVEDQRGNIITACSTPPKNGMEIKTNTPRLKKYRKNILRLYLASHNRECTTCPRNTTCKLQDLAIRFGIEEIKFDKTDKAWKDEYKIDNSSPSITRDPNKCIQCGDCVRMCNETQNVGAIDFALRGYELKVCPAFDMPLAETECVNCGQCAAVCPTGAVTIKNDVPSVWKAIYDDKKRVVAQIAPAVRVALGEEFGISKGENVMPLIVAAMRKIGFDEIYDTSFSADLTVIEETNEFLGKLESGAKLPLFTSCCPAWVSYVEEKHPELMPQVSTCKSPQQMFGSVIKAYAKDKYQDDEKETIVVSVMPCTAKKAEAGRAEFVTEGSKDVDIVLTTKGLADMIYESGIVFKELEPEALDMPFGMYSGAGLIFGVTGGVTEAVIRKVIKDKSHASINNVKFCGARGMEGIKEFDLPLEDGETVLKIAVVSGLGNAEQLIRKMEAGEAFYHFIEVMACPGGCIGGAGQPFGLRNTKRLRAESIYASDKQTQLRHADENPVIPDLYNTLLKDRTHELLHVHYHK</sequence>